<evidence type="ECO:0000256" key="1">
    <source>
        <dbReference type="SAM" id="MobiDB-lite"/>
    </source>
</evidence>
<evidence type="ECO:0000313" key="2">
    <source>
        <dbReference type="EMBL" id="SFY45473.1"/>
    </source>
</evidence>
<feature type="compositionally biased region" description="Basic residues" evidence="1">
    <location>
        <begin position="318"/>
        <end position="328"/>
    </location>
</feature>
<proteinExistence type="predicted"/>
<feature type="region of interest" description="Disordered" evidence="1">
    <location>
        <begin position="1"/>
        <end position="178"/>
    </location>
</feature>
<dbReference type="EMBL" id="FPJO01000078">
    <property type="protein sequence ID" value="SFY45473.1"/>
    <property type="molecule type" value="Genomic_DNA"/>
</dbReference>
<name>A0A1K2FCG4_STRAR</name>
<feature type="region of interest" description="Disordered" evidence="1">
    <location>
        <begin position="314"/>
        <end position="374"/>
    </location>
</feature>
<gene>
    <name evidence="2" type="ORF">SAMN02787144_10784</name>
</gene>
<feature type="compositionally biased region" description="Pro residues" evidence="1">
    <location>
        <begin position="335"/>
        <end position="344"/>
    </location>
</feature>
<evidence type="ECO:0000313" key="3">
    <source>
        <dbReference type="Proteomes" id="UP000181909"/>
    </source>
</evidence>
<accession>A0A1K2FCG4</accession>
<reference evidence="2 3" key="1">
    <citation type="submission" date="2016-11" db="EMBL/GenBank/DDBJ databases">
        <authorList>
            <person name="Jaros S."/>
            <person name="Januszkiewicz K."/>
            <person name="Wedrychowicz H."/>
        </authorList>
    </citation>
    <scope>NUCLEOTIDE SEQUENCE [LARGE SCALE GENOMIC DNA]</scope>
    <source>
        <strain evidence="2 3">OK807</strain>
    </source>
</reference>
<organism evidence="2 3">
    <name type="scientific">Streptomyces atratus</name>
    <dbReference type="NCBI Taxonomy" id="1893"/>
    <lineage>
        <taxon>Bacteria</taxon>
        <taxon>Bacillati</taxon>
        <taxon>Actinomycetota</taxon>
        <taxon>Actinomycetes</taxon>
        <taxon>Kitasatosporales</taxon>
        <taxon>Streptomycetaceae</taxon>
        <taxon>Streptomyces</taxon>
    </lineage>
</organism>
<dbReference type="AlphaFoldDB" id="A0A1K2FCG4"/>
<feature type="compositionally biased region" description="Basic and acidic residues" evidence="1">
    <location>
        <begin position="58"/>
        <end position="67"/>
    </location>
</feature>
<dbReference type="Proteomes" id="UP000181909">
    <property type="component" value="Unassembled WGS sequence"/>
</dbReference>
<sequence length="374" mass="38864">MTPPSDPRNRPDGVHSPASRSSSGRRPPQTDPTGSCRACRTPGSPGLPAQATGPLSRRQADPHDRATRQPRSPRPGDRPHVHAGARARVHAVEPDPAPGHPSRSARADGCSGAGAGAPRAYRGNWRTDTGPEDRHTGPCGTIFTPNDPRGARGRRSSARGALKGLEGRSEGCGSGGPGHSGELGILRGELGPDTRGLFSGGLLLGGALLGDTLVLGCLRCCVLLGLAIQIGTQVRGSLPLRLAVGVLLLPPVRQLLRGGSRLLLAPDTLPALWDLALARGVADGALPPARAVRCLPNGPGVPPRCCCRLSGRPPRPAAPHRYRCRTRLRTGGTGTPPPAPGPRPRPQRSRCPCPRWSAAPPRTHAGPSGEQHGR</sequence>
<feature type="compositionally biased region" description="Low complexity" evidence="1">
    <location>
        <begin position="16"/>
        <end position="27"/>
    </location>
</feature>
<protein>
    <submittedName>
        <fullName evidence="2">Uncharacterized protein</fullName>
    </submittedName>
</protein>